<reference evidence="3" key="1">
    <citation type="submission" date="2022-01" db="EMBL/GenBank/DDBJ databases">
        <title>Genome Sequence Resource for Two Populations of Ditylenchus destructor, the Migratory Endoparasitic Phytonematode.</title>
        <authorList>
            <person name="Zhang H."/>
            <person name="Lin R."/>
            <person name="Xie B."/>
        </authorList>
    </citation>
    <scope>NUCLEOTIDE SEQUENCE</scope>
    <source>
        <strain evidence="3">BazhouSP</strain>
    </source>
</reference>
<feature type="region of interest" description="Disordered" evidence="2">
    <location>
        <begin position="542"/>
        <end position="625"/>
    </location>
</feature>
<evidence type="ECO:0000313" key="3">
    <source>
        <dbReference type="EMBL" id="KAI1700757.1"/>
    </source>
</evidence>
<feature type="compositionally biased region" description="Basic and acidic residues" evidence="2">
    <location>
        <begin position="147"/>
        <end position="171"/>
    </location>
</feature>
<dbReference type="AlphaFoldDB" id="A0AAD4MMX1"/>
<feature type="compositionally biased region" description="Polar residues" evidence="2">
    <location>
        <begin position="554"/>
        <end position="601"/>
    </location>
</feature>
<feature type="region of interest" description="Disordered" evidence="2">
    <location>
        <begin position="147"/>
        <end position="183"/>
    </location>
</feature>
<keyword evidence="4" id="KW-1185">Reference proteome</keyword>
<organism evidence="3 4">
    <name type="scientific">Ditylenchus destructor</name>
    <dbReference type="NCBI Taxonomy" id="166010"/>
    <lineage>
        <taxon>Eukaryota</taxon>
        <taxon>Metazoa</taxon>
        <taxon>Ecdysozoa</taxon>
        <taxon>Nematoda</taxon>
        <taxon>Chromadorea</taxon>
        <taxon>Rhabditida</taxon>
        <taxon>Tylenchina</taxon>
        <taxon>Tylenchomorpha</taxon>
        <taxon>Sphaerularioidea</taxon>
        <taxon>Anguinidae</taxon>
        <taxon>Anguininae</taxon>
        <taxon>Ditylenchus</taxon>
    </lineage>
</organism>
<feature type="compositionally biased region" description="Polar residues" evidence="2">
    <location>
        <begin position="443"/>
        <end position="456"/>
    </location>
</feature>
<evidence type="ECO:0000256" key="2">
    <source>
        <dbReference type="SAM" id="MobiDB-lite"/>
    </source>
</evidence>
<dbReference type="EMBL" id="JAKKPZ010000135">
    <property type="protein sequence ID" value="KAI1700757.1"/>
    <property type="molecule type" value="Genomic_DNA"/>
</dbReference>
<comment type="caution">
    <text evidence="3">The sequence shown here is derived from an EMBL/GenBank/DDBJ whole genome shotgun (WGS) entry which is preliminary data.</text>
</comment>
<protein>
    <submittedName>
        <fullName evidence="3">Uncharacterized protein</fullName>
    </submittedName>
</protein>
<evidence type="ECO:0000256" key="1">
    <source>
        <dbReference type="SAM" id="Coils"/>
    </source>
</evidence>
<sequence length="625" mass="71502">MIRHARVIDLMEDAALEEQAQEASEKMKGFVEELEMKGNERVEQATREAEKSTKNALEEQKIKYDQEIEKQQIEHERRLELAITKKEMEVREFFTEKMNAIRIEFEEKLDAEVKKTKDIRAEGGTRLKEAEIRLDKAIGEHKAAITAEQKKRDDLRKENAETKRKAEKKLESAMAQNKDATAAAENRIRLEEREKQKLEMIGMEAKHEKDLLQKLQEAQKNNEMLLKEAQKAHEVAITEARINADKSSLQQSEHLKQLLKEEANARNELVKLFLAQIETEAKNGQKYSKKSEKKCLQEMQQLRTIYALATTTYKELQRHDKDRQRVIDDLMASKNRELKQVTEMFKAEIERVTSDERERSQREITRIQEESSSKVAAFENRIQQLESMKLKLEDSVKRLELALAKKEAAKKRRKVKAGRQEELDSLVSPTQSANVEFGKGRNESPTNQKLGNSGKPTSEIDRADEYDDAEVDARFAVTYGLKDLIAQKVLDYEVKSNLDIEEWRTGVYNATMHRESVEEIVGKFSDVLFEGAEMMAENCLNGKRSNTHSRKNPGAQTSGDLTSDQSSSKFVSFPQTSVSGPKSTVPNSQNVATVSENNIGTQKMVPPPRMPSAISSKISSLRLKR</sequence>
<dbReference type="Proteomes" id="UP001201812">
    <property type="component" value="Unassembled WGS sequence"/>
</dbReference>
<feature type="region of interest" description="Disordered" evidence="2">
    <location>
        <begin position="410"/>
        <end position="465"/>
    </location>
</feature>
<accession>A0AAD4MMX1</accession>
<gene>
    <name evidence="3" type="ORF">DdX_16505</name>
</gene>
<name>A0AAD4MMX1_9BILA</name>
<feature type="coiled-coil region" evidence="1">
    <location>
        <begin position="13"/>
        <end position="74"/>
    </location>
</feature>
<proteinExistence type="predicted"/>
<evidence type="ECO:0000313" key="4">
    <source>
        <dbReference type="Proteomes" id="UP001201812"/>
    </source>
</evidence>
<keyword evidence="1" id="KW-0175">Coiled coil</keyword>